<evidence type="ECO:0000313" key="1">
    <source>
        <dbReference type="EMBL" id="AEW45761.1"/>
    </source>
</evidence>
<sequence>MNTLLKVLTASGGVGAVSAGAYFVIPSKKDMSIRAQLKKSGYFILNLDQKDTTHKEEWEKIKTAYGKEAEDLLRFSNVVKDTSNTISGIKDACASLLSSESRKAEDLEKARRWCVVPVTVASRLGNKLALLDTTTTNADDALWAEKLKEHQKENSKWTKIPNAWGTGDTDDGKKKTALKTKCGDMAKLNTFDKDFETFVSYTRDWCTKSKD</sequence>
<protein>
    <submittedName>
        <fullName evidence="1">Uncharacterized protein</fullName>
    </submittedName>
</protein>
<dbReference type="Proteomes" id="UP000009135">
    <property type="component" value="Chromosome"/>
</dbReference>
<keyword evidence="2" id="KW-1185">Reference proteome</keyword>
<organism evidence="1 2">
    <name type="scientific">Mycoplasma haemocanis (strain Illinois)</name>
    <dbReference type="NCBI Taxonomy" id="1111676"/>
    <lineage>
        <taxon>Bacteria</taxon>
        <taxon>Bacillati</taxon>
        <taxon>Mycoplasmatota</taxon>
        <taxon>Mollicutes</taxon>
        <taxon>Mycoplasmataceae</taxon>
        <taxon>Mycoplasma</taxon>
    </lineage>
</organism>
<proteinExistence type="predicted"/>
<dbReference type="STRING" id="1111676.MHC_04525"/>
<reference evidence="1 2" key="1">
    <citation type="journal article" date="2012" name="J. Bacteriol.">
        <title>Complete genome sequence of Mycoplasma haemocanis strain Illinois.</title>
        <authorList>
            <person name="do Nascimento N.C."/>
            <person name="Guimaraes A.M."/>
            <person name="Santos A.P."/>
            <person name="Sanmiguel P.J."/>
            <person name="Messick J.B."/>
        </authorList>
    </citation>
    <scope>NUCLEOTIDE SEQUENCE [LARGE SCALE GENOMIC DNA]</scope>
    <source>
        <strain evidence="1 2">Illinois</strain>
    </source>
</reference>
<accession>H6N7Y9</accession>
<dbReference type="AlphaFoldDB" id="H6N7Y9"/>
<dbReference type="KEGG" id="mhe:MHC_04525"/>
<dbReference type="HOGENOM" id="CLU_098620_3_0_14"/>
<evidence type="ECO:0000313" key="2">
    <source>
        <dbReference type="Proteomes" id="UP000009135"/>
    </source>
</evidence>
<dbReference type="EMBL" id="CP003199">
    <property type="protein sequence ID" value="AEW45761.1"/>
    <property type="molecule type" value="Genomic_DNA"/>
</dbReference>
<name>H6N7Y9_MYCHN</name>
<gene>
    <name evidence="1" type="ordered locus">MHC_04525</name>
</gene>